<organism evidence="3 4">
    <name type="scientific">Alteromonas macleodii</name>
    <name type="common">Pseudoalteromonas macleodii</name>
    <dbReference type="NCBI Taxonomy" id="28108"/>
    <lineage>
        <taxon>Bacteria</taxon>
        <taxon>Pseudomonadati</taxon>
        <taxon>Pseudomonadota</taxon>
        <taxon>Gammaproteobacteria</taxon>
        <taxon>Alteromonadales</taxon>
        <taxon>Alteromonadaceae</taxon>
        <taxon>Alteromonas/Salinimonas group</taxon>
        <taxon>Alteromonas</taxon>
    </lineage>
</organism>
<dbReference type="Proteomes" id="UP000063991">
    <property type="component" value="Chromosome"/>
</dbReference>
<dbReference type="PANTHER" id="PTHR36508:SF1">
    <property type="entry name" value="PROTEIN SLYX"/>
    <property type="match status" value="1"/>
</dbReference>
<dbReference type="OrthoDB" id="5771733at2"/>
<evidence type="ECO:0000313" key="3">
    <source>
        <dbReference type="EMBL" id="AMK00148.1"/>
    </source>
</evidence>
<dbReference type="Gene3D" id="1.20.5.300">
    <property type="match status" value="1"/>
</dbReference>
<dbReference type="EMBL" id="CP014323">
    <property type="protein sequence ID" value="AMK00148.1"/>
    <property type="molecule type" value="Genomic_DNA"/>
</dbReference>
<evidence type="ECO:0000313" key="4">
    <source>
        <dbReference type="Proteomes" id="UP000063991"/>
    </source>
</evidence>
<accession>A0A126Q4B1</accession>
<comment type="similarity">
    <text evidence="1">Belongs to the SlyX family.</text>
</comment>
<proteinExistence type="inferred from homology"/>
<dbReference type="InterPro" id="IPR007236">
    <property type="entry name" value="SlyX"/>
</dbReference>
<reference evidence="3 4" key="1">
    <citation type="submission" date="2015-12" db="EMBL/GenBank/DDBJ databases">
        <authorList>
            <person name="Shamseldin A."/>
            <person name="Moawad H."/>
            <person name="Abd El-Rahim W.M."/>
            <person name="Sadowsky M.J."/>
        </authorList>
    </citation>
    <scope>NUCLEOTIDE SEQUENCE [LARGE SCALE GENOMIC DNA]</scope>
    <source>
        <strain evidence="3 4">D7</strain>
    </source>
</reference>
<sequence>MTDKSAEHLQQQIDSANSYIEELQTKVAFQEHTIEALNDALSSQQKQLDDLAFKVRHVVDRIKSIEPSNIAKQSEETPPPHY</sequence>
<feature type="coiled-coil region" evidence="2">
    <location>
        <begin position="6"/>
        <end position="54"/>
    </location>
</feature>
<protein>
    <recommendedName>
        <fullName evidence="1">Protein SlyX homolog</fullName>
    </recommendedName>
</protein>
<dbReference type="PANTHER" id="PTHR36508">
    <property type="entry name" value="PROTEIN SLYX"/>
    <property type="match status" value="1"/>
</dbReference>
<keyword evidence="2" id="KW-0175">Coiled coil</keyword>
<dbReference type="HAMAP" id="MF_00715">
    <property type="entry name" value="SlyX"/>
    <property type="match status" value="1"/>
</dbReference>
<dbReference type="AlphaFoldDB" id="A0A126Q4B1"/>
<gene>
    <name evidence="1" type="primary">slyX</name>
    <name evidence="3" type="ORF">AVL55_19475</name>
</gene>
<dbReference type="Pfam" id="PF04102">
    <property type="entry name" value="SlyX"/>
    <property type="match status" value="1"/>
</dbReference>
<name>A0A126Q4B1_ALTMA</name>
<evidence type="ECO:0000256" key="1">
    <source>
        <dbReference type="HAMAP-Rule" id="MF_00715"/>
    </source>
</evidence>
<evidence type="ECO:0000256" key="2">
    <source>
        <dbReference type="SAM" id="Coils"/>
    </source>
</evidence>
<dbReference type="RefSeq" id="WP_061096203.1">
    <property type="nucleotide sequence ID" value="NZ_CP014323.1"/>
</dbReference>